<dbReference type="CDD" id="cd12797">
    <property type="entry name" value="M23_peptidase"/>
    <property type="match status" value="1"/>
</dbReference>
<gene>
    <name evidence="3" type="ORF">BFG57_04960</name>
</gene>
<evidence type="ECO:0000256" key="1">
    <source>
        <dbReference type="SAM" id="Phobius"/>
    </source>
</evidence>
<keyword evidence="1" id="KW-0812">Transmembrane</keyword>
<feature type="transmembrane region" description="Helical" evidence="1">
    <location>
        <begin position="69"/>
        <end position="87"/>
    </location>
</feature>
<dbReference type="Pfam" id="PF01551">
    <property type="entry name" value="Peptidase_M23"/>
    <property type="match status" value="1"/>
</dbReference>
<keyword evidence="4" id="KW-1185">Reference proteome</keyword>
<name>A0A1E5LBT8_9BACI</name>
<dbReference type="SUPFAM" id="SSF51261">
    <property type="entry name" value="Duplicated hybrid motif"/>
    <property type="match status" value="1"/>
</dbReference>
<keyword evidence="1" id="KW-1133">Transmembrane helix</keyword>
<dbReference type="OrthoDB" id="2986589at2"/>
<organism evidence="3 4">
    <name type="scientific">Bacillus solimangrovi</name>
    <dbReference type="NCBI Taxonomy" id="1305675"/>
    <lineage>
        <taxon>Bacteria</taxon>
        <taxon>Bacillati</taxon>
        <taxon>Bacillota</taxon>
        <taxon>Bacilli</taxon>
        <taxon>Bacillales</taxon>
        <taxon>Bacillaceae</taxon>
        <taxon>Bacillus</taxon>
    </lineage>
</organism>
<protein>
    <recommendedName>
        <fullName evidence="2">M23ase beta-sheet core domain-containing protein</fullName>
    </recommendedName>
</protein>
<dbReference type="GO" id="GO:0004222">
    <property type="term" value="F:metalloendopeptidase activity"/>
    <property type="evidence" value="ECO:0007669"/>
    <property type="project" value="TreeGrafter"/>
</dbReference>
<evidence type="ECO:0000313" key="3">
    <source>
        <dbReference type="EMBL" id="OEH91542.1"/>
    </source>
</evidence>
<dbReference type="Proteomes" id="UP000095209">
    <property type="component" value="Unassembled WGS sequence"/>
</dbReference>
<dbReference type="InterPro" id="IPR016047">
    <property type="entry name" value="M23ase_b-sheet_dom"/>
</dbReference>
<dbReference type="EMBL" id="MJEH01000061">
    <property type="protein sequence ID" value="OEH91542.1"/>
    <property type="molecule type" value="Genomic_DNA"/>
</dbReference>
<dbReference type="RefSeq" id="WP_069718551.1">
    <property type="nucleotide sequence ID" value="NZ_MJEH01000061.1"/>
</dbReference>
<sequence length="263" mass="29807">MNKRVNDARRRIEQRKKIKKNRIPVSTRQTHDAYIPTDEERFGAPPPFERANFSNNKKTNTLFFSPEKLVLQVMIASCLFLVTGIMFKTDNPQLNQAKAFIERTFEQEFQFAAVSTWYNDTFGRPLSILPVDEQNKEIVSSEQNYDYAVPVAGRVLESFEKNGQGIMVETSEGMSVEVIEEGIVIYAGVKDELGKTVGIQHPDGTETWYGHLANIDVSLYEWVDARAVLGNVTNQDNGKVGTFYFGIKQGGSFIDPSQVMRFD</sequence>
<dbReference type="Gene3D" id="2.70.70.10">
    <property type="entry name" value="Glucose Permease (Domain IIA)"/>
    <property type="match status" value="1"/>
</dbReference>
<proteinExistence type="predicted"/>
<dbReference type="InterPro" id="IPR011055">
    <property type="entry name" value="Dup_hybrid_motif"/>
</dbReference>
<dbReference type="PANTHER" id="PTHR21666">
    <property type="entry name" value="PEPTIDASE-RELATED"/>
    <property type="match status" value="1"/>
</dbReference>
<dbReference type="InterPro" id="IPR050570">
    <property type="entry name" value="Cell_wall_metabolism_enzyme"/>
</dbReference>
<keyword evidence="1" id="KW-0472">Membrane</keyword>
<dbReference type="PANTHER" id="PTHR21666:SF274">
    <property type="entry name" value="STAGE IV SPORULATION PROTEIN FA"/>
    <property type="match status" value="1"/>
</dbReference>
<evidence type="ECO:0000313" key="4">
    <source>
        <dbReference type="Proteomes" id="UP000095209"/>
    </source>
</evidence>
<comment type="caution">
    <text evidence="3">The sequence shown here is derived from an EMBL/GenBank/DDBJ whole genome shotgun (WGS) entry which is preliminary data.</text>
</comment>
<dbReference type="STRING" id="1305675.BFG57_04960"/>
<reference evidence="3 4" key="1">
    <citation type="submission" date="2016-08" db="EMBL/GenBank/DDBJ databases">
        <title>Genome of Bacillus solimangrovi GH2-4.</title>
        <authorList>
            <person name="Lim S."/>
            <person name="Kim B.-C."/>
        </authorList>
    </citation>
    <scope>NUCLEOTIDE SEQUENCE [LARGE SCALE GENOMIC DNA]</scope>
    <source>
        <strain evidence="3 4">GH2-4</strain>
    </source>
</reference>
<accession>A0A1E5LBT8</accession>
<evidence type="ECO:0000259" key="2">
    <source>
        <dbReference type="Pfam" id="PF01551"/>
    </source>
</evidence>
<dbReference type="AlphaFoldDB" id="A0A1E5LBT8"/>
<feature type="domain" description="M23ase beta-sheet core" evidence="2">
    <location>
        <begin position="164"/>
        <end position="256"/>
    </location>
</feature>